<name>A0A0B7BRE1_9EUPU</name>
<organism evidence="2">
    <name type="scientific">Arion vulgaris</name>
    <dbReference type="NCBI Taxonomy" id="1028688"/>
    <lineage>
        <taxon>Eukaryota</taxon>
        <taxon>Metazoa</taxon>
        <taxon>Spiralia</taxon>
        <taxon>Lophotrochozoa</taxon>
        <taxon>Mollusca</taxon>
        <taxon>Gastropoda</taxon>
        <taxon>Heterobranchia</taxon>
        <taxon>Euthyneura</taxon>
        <taxon>Panpulmonata</taxon>
        <taxon>Eupulmonata</taxon>
        <taxon>Stylommatophora</taxon>
        <taxon>Helicina</taxon>
        <taxon>Arionoidea</taxon>
        <taxon>Arionidae</taxon>
        <taxon>Arion</taxon>
    </lineage>
</organism>
<proteinExistence type="predicted"/>
<dbReference type="EMBL" id="HACG01048673">
    <property type="protein sequence ID" value="CEK95538.1"/>
    <property type="molecule type" value="Transcribed_RNA"/>
</dbReference>
<feature type="region of interest" description="Disordered" evidence="1">
    <location>
        <begin position="33"/>
        <end position="52"/>
    </location>
</feature>
<dbReference type="AlphaFoldDB" id="A0A0B7BRE1"/>
<sequence>MKTTSLQAMENNDRYKEKVFTSSEKLGMLNHPMHTKLHSSNQLKLTSTRSLH</sequence>
<protein>
    <submittedName>
        <fullName evidence="2">Uncharacterized protein</fullName>
    </submittedName>
</protein>
<feature type="compositionally biased region" description="Polar residues" evidence="1">
    <location>
        <begin position="38"/>
        <end position="52"/>
    </location>
</feature>
<accession>A0A0B7BRE1</accession>
<evidence type="ECO:0000313" key="2">
    <source>
        <dbReference type="EMBL" id="CEK95538.1"/>
    </source>
</evidence>
<evidence type="ECO:0000256" key="1">
    <source>
        <dbReference type="SAM" id="MobiDB-lite"/>
    </source>
</evidence>
<reference evidence="2" key="1">
    <citation type="submission" date="2014-12" db="EMBL/GenBank/DDBJ databases">
        <title>Insight into the proteome of Arion vulgaris.</title>
        <authorList>
            <person name="Aradska J."/>
            <person name="Bulat T."/>
            <person name="Smidak R."/>
            <person name="Sarate P."/>
            <person name="Gangsoo J."/>
            <person name="Sialana F."/>
            <person name="Bilban M."/>
            <person name="Lubec G."/>
        </authorList>
    </citation>
    <scope>NUCLEOTIDE SEQUENCE</scope>
    <source>
        <tissue evidence="2">Skin</tissue>
    </source>
</reference>
<gene>
    <name evidence="2" type="primary">ORF207481</name>
</gene>